<name>A0ACC2F4Q3_DALPE</name>
<reference evidence="1" key="1">
    <citation type="submission" date="2021-05" db="EMBL/GenBank/DDBJ databases">
        <authorList>
            <person name="Pan Q."/>
            <person name="Jouanno E."/>
            <person name="Zahm M."/>
            <person name="Klopp C."/>
            <person name="Cabau C."/>
            <person name="Louis A."/>
            <person name="Berthelot C."/>
            <person name="Parey E."/>
            <person name="Roest Crollius H."/>
            <person name="Montfort J."/>
            <person name="Robinson-Rechavi M."/>
            <person name="Bouchez O."/>
            <person name="Lampietro C."/>
            <person name="Lopez Roques C."/>
            <person name="Donnadieu C."/>
            <person name="Postlethwait J."/>
            <person name="Bobe J."/>
            <person name="Dillon D."/>
            <person name="Chandos A."/>
            <person name="von Hippel F."/>
            <person name="Guiguen Y."/>
        </authorList>
    </citation>
    <scope>NUCLEOTIDE SEQUENCE</scope>
    <source>
        <strain evidence="1">YG-Jan2019</strain>
    </source>
</reference>
<gene>
    <name evidence="1" type="ORF">DPEC_G00339140</name>
</gene>
<comment type="caution">
    <text evidence="1">The sequence shown here is derived from an EMBL/GenBank/DDBJ whole genome shotgun (WGS) entry which is preliminary data.</text>
</comment>
<accession>A0ACC2F4Q3</accession>
<dbReference type="EMBL" id="CM055761">
    <property type="protein sequence ID" value="KAJ7986363.1"/>
    <property type="molecule type" value="Genomic_DNA"/>
</dbReference>
<sequence>MGEHKRRKKWRVLPTVQAQRTKLWDVVQTHLEHAQRTEQADIPLRKQPGEKRCLQVACSPCLGQDSPTITEQRKHEYTLLDRLMFSNLPFNREGLKGSVEMLRNTPRSGHPGSHVCLASRPENTPGPHHLRADHSRSVSDGAAPTARRDT</sequence>
<evidence type="ECO:0000313" key="1">
    <source>
        <dbReference type="EMBL" id="KAJ7986363.1"/>
    </source>
</evidence>
<evidence type="ECO:0000313" key="2">
    <source>
        <dbReference type="Proteomes" id="UP001157502"/>
    </source>
</evidence>
<keyword evidence="2" id="KW-1185">Reference proteome</keyword>
<dbReference type="Proteomes" id="UP001157502">
    <property type="component" value="Chromosome 34"/>
</dbReference>
<organism evidence="1 2">
    <name type="scientific">Dallia pectoralis</name>
    <name type="common">Alaska blackfish</name>
    <dbReference type="NCBI Taxonomy" id="75939"/>
    <lineage>
        <taxon>Eukaryota</taxon>
        <taxon>Metazoa</taxon>
        <taxon>Chordata</taxon>
        <taxon>Craniata</taxon>
        <taxon>Vertebrata</taxon>
        <taxon>Euteleostomi</taxon>
        <taxon>Actinopterygii</taxon>
        <taxon>Neopterygii</taxon>
        <taxon>Teleostei</taxon>
        <taxon>Protacanthopterygii</taxon>
        <taxon>Esociformes</taxon>
        <taxon>Umbridae</taxon>
        <taxon>Dallia</taxon>
    </lineage>
</organism>
<proteinExistence type="predicted"/>
<protein>
    <submittedName>
        <fullName evidence="1">Uncharacterized protein</fullName>
    </submittedName>
</protein>